<name>A0A2U1BB84_9BACT</name>
<evidence type="ECO:0000313" key="4">
    <source>
        <dbReference type="EMBL" id="PVY45913.1"/>
    </source>
</evidence>
<dbReference type="GeneID" id="78293643"/>
<accession>A0A2U1BB84</accession>
<dbReference type="Pfam" id="PF13377">
    <property type="entry name" value="Peripla_BP_3"/>
    <property type="match status" value="1"/>
</dbReference>
<dbReference type="AlphaFoldDB" id="A0A2U1BB84"/>
<dbReference type="InterPro" id="IPR028082">
    <property type="entry name" value="Peripla_BP_I"/>
</dbReference>
<evidence type="ECO:0000256" key="1">
    <source>
        <dbReference type="ARBA" id="ARBA00023015"/>
    </source>
</evidence>
<dbReference type="PROSITE" id="PS50932">
    <property type="entry name" value="HTH_LACI_2"/>
    <property type="match status" value="1"/>
</dbReference>
<dbReference type="PANTHER" id="PTHR30146:SF109">
    <property type="entry name" value="HTH-TYPE TRANSCRIPTIONAL REGULATOR GALS"/>
    <property type="match status" value="1"/>
</dbReference>
<evidence type="ECO:0000313" key="5">
    <source>
        <dbReference type="Proteomes" id="UP000245959"/>
    </source>
</evidence>
<reference evidence="4 5" key="1">
    <citation type="submission" date="2018-04" db="EMBL/GenBank/DDBJ databases">
        <title>Genomic Encyclopedia of Type Strains, Phase IV (KMG-IV): sequencing the most valuable type-strain genomes for metagenomic binning, comparative biology and taxonomic classification.</title>
        <authorList>
            <person name="Goeker M."/>
        </authorList>
    </citation>
    <scope>NUCLEOTIDE SEQUENCE [LARGE SCALE GENOMIC DNA]</scope>
    <source>
        <strain evidence="4 5">DSM 14823</strain>
    </source>
</reference>
<dbReference type="Gene3D" id="3.40.50.2300">
    <property type="match status" value="2"/>
</dbReference>
<dbReference type="PANTHER" id="PTHR30146">
    <property type="entry name" value="LACI-RELATED TRANSCRIPTIONAL REPRESSOR"/>
    <property type="match status" value="1"/>
</dbReference>
<sequence length="354" mass="39684">MSAKQSVTLNDVAREANVSVATVSRVLNRKARADALTQEKVFKAVKKLGYDDSAIARKISEKAPSSWGELKTELLLCPMPEQKNLLQLDFMAEILRGIQNYFNRHRNVTMNISTWEPDDRSEDNRPLLRRLNSVGGIILMGSPDEKLMSFLRRNAIRYVLLPNELPNESANSISSDDFSGGFRAAEYLIQKGFRKIGFLCGSSLALSHTMRKYGAMASTVEHLGIEAFEARTAHSSDNADIERCFIDWLESGTCPPALVTSHAAVAEVICRVLEARGMTCPRDLSLITFDSEVRLYSGVRISYFRTFPRELGRRGAQQLYQLMTASHPGDKVCKTLIPLEFQEGNSVRTLEENR</sequence>
<keyword evidence="5" id="KW-1185">Reference proteome</keyword>
<protein>
    <submittedName>
        <fullName evidence="4">LacI family transcriptional regulator</fullName>
    </submittedName>
</protein>
<keyword evidence="2" id="KW-0238">DNA-binding</keyword>
<organism evidence="4 5">
    <name type="scientific">Victivallis vadensis</name>
    <dbReference type="NCBI Taxonomy" id="172901"/>
    <lineage>
        <taxon>Bacteria</taxon>
        <taxon>Pseudomonadati</taxon>
        <taxon>Lentisphaerota</taxon>
        <taxon>Lentisphaeria</taxon>
        <taxon>Victivallales</taxon>
        <taxon>Victivallaceae</taxon>
        <taxon>Victivallis</taxon>
    </lineage>
</organism>
<dbReference type="PROSITE" id="PS00356">
    <property type="entry name" value="HTH_LACI_1"/>
    <property type="match status" value="1"/>
</dbReference>
<dbReference type="InterPro" id="IPR010982">
    <property type="entry name" value="Lambda_DNA-bd_dom_sf"/>
</dbReference>
<keyword evidence="3" id="KW-0804">Transcription</keyword>
<dbReference type="SUPFAM" id="SSF53822">
    <property type="entry name" value="Periplasmic binding protein-like I"/>
    <property type="match status" value="1"/>
</dbReference>
<evidence type="ECO:0000256" key="3">
    <source>
        <dbReference type="ARBA" id="ARBA00023163"/>
    </source>
</evidence>
<proteinExistence type="predicted"/>
<dbReference type="Pfam" id="PF00356">
    <property type="entry name" value="LacI"/>
    <property type="match status" value="1"/>
</dbReference>
<dbReference type="PRINTS" id="PR00036">
    <property type="entry name" value="HTHLACI"/>
</dbReference>
<dbReference type="Gene3D" id="1.10.260.40">
    <property type="entry name" value="lambda repressor-like DNA-binding domains"/>
    <property type="match status" value="1"/>
</dbReference>
<keyword evidence="1" id="KW-0805">Transcription regulation</keyword>
<dbReference type="CDD" id="cd01392">
    <property type="entry name" value="HTH_LacI"/>
    <property type="match status" value="1"/>
</dbReference>
<dbReference type="InterPro" id="IPR046335">
    <property type="entry name" value="LacI/GalR-like_sensor"/>
</dbReference>
<dbReference type="GO" id="GO:0000976">
    <property type="term" value="F:transcription cis-regulatory region binding"/>
    <property type="evidence" value="ECO:0007669"/>
    <property type="project" value="TreeGrafter"/>
</dbReference>
<dbReference type="SMART" id="SM00354">
    <property type="entry name" value="HTH_LACI"/>
    <property type="match status" value="1"/>
</dbReference>
<dbReference type="CDD" id="cd06267">
    <property type="entry name" value="PBP1_LacI_sugar_binding-like"/>
    <property type="match status" value="1"/>
</dbReference>
<comment type="caution">
    <text evidence="4">The sequence shown here is derived from an EMBL/GenBank/DDBJ whole genome shotgun (WGS) entry which is preliminary data.</text>
</comment>
<dbReference type="EMBL" id="QEKH01000001">
    <property type="protein sequence ID" value="PVY45913.1"/>
    <property type="molecule type" value="Genomic_DNA"/>
</dbReference>
<dbReference type="InterPro" id="IPR000843">
    <property type="entry name" value="HTH_LacI"/>
</dbReference>
<dbReference type="RefSeq" id="WP_116882309.1">
    <property type="nucleotide sequence ID" value="NZ_CABMMC010000127.1"/>
</dbReference>
<dbReference type="GO" id="GO:0003700">
    <property type="term" value="F:DNA-binding transcription factor activity"/>
    <property type="evidence" value="ECO:0007669"/>
    <property type="project" value="TreeGrafter"/>
</dbReference>
<dbReference type="Proteomes" id="UP000245959">
    <property type="component" value="Unassembled WGS sequence"/>
</dbReference>
<dbReference type="OrthoDB" id="9796186at2"/>
<dbReference type="SUPFAM" id="SSF47413">
    <property type="entry name" value="lambda repressor-like DNA-binding domains"/>
    <property type="match status" value="1"/>
</dbReference>
<gene>
    <name evidence="4" type="ORF">C8D82_101107</name>
</gene>
<evidence type="ECO:0000256" key="2">
    <source>
        <dbReference type="ARBA" id="ARBA00023125"/>
    </source>
</evidence>